<dbReference type="STRING" id="1842532.A7E78_10235"/>
<dbReference type="AlphaFoldDB" id="A0A1L3GQG3"/>
<dbReference type="Pfam" id="PF09527">
    <property type="entry name" value="ATPase_gene1"/>
    <property type="match status" value="1"/>
</dbReference>
<reference evidence="2 3" key="1">
    <citation type="journal article" date="2017" name="Genome Announc.">
        <title>Complete Genome Sequences of Two Acetylene-Fermenting Pelobacter acetylenicus Strains.</title>
        <authorList>
            <person name="Sutton J.M."/>
            <person name="Baesman S.M."/>
            <person name="Fierst J.L."/>
            <person name="Poret-Peterson A.T."/>
            <person name="Oremland R.S."/>
            <person name="Dunlap D.S."/>
            <person name="Akob D.M."/>
        </authorList>
    </citation>
    <scope>NUCLEOTIDE SEQUENCE [LARGE SCALE GENOMIC DNA]</scope>
    <source>
        <strain evidence="2 3">SFB93</strain>
    </source>
</reference>
<feature type="transmembrane region" description="Helical" evidence="1">
    <location>
        <begin position="12"/>
        <end position="36"/>
    </location>
</feature>
<evidence type="ECO:0000256" key="1">
    <source>
        <dbReference type="SAM" id="Phobius"/>
    </source>
</evidence>
<dbReference type="KEGG" id="pef:A7E78_10235"/>
<keyword evidence="1" id="KW-0812">Transmembrane</keyword>
<dbReference type="InterPro" id="IPR032820">
    <property type="entry name" value="ATPase_put"/>
</dbReference>
<keyword evidence="1" id="KW-0472">Membrane</keyword>
<dbReference type="OrthoDB" id="15401at2"/>
<name>A0A1L3GQG3_9BACT</name>
<sequence length="84" mass="9511">MAEERQQLYKSLGFLSTLGISMVAATLIGLAIGYYLDQRLGTSPWMTMLFLGFGIAAGFRNLFYLVNRELKRQQREEEKKDAGS</sequence>
<evidence type="ECO:0000313" key="2">
    <source>
        <dbReference type="EMBL" id="APG28191.1"/>
    </source>
</evidence>
<protein>
    <submittedName>
        <fullName evidence="2">Magnesium transporter</fullName>
    </submittedName>
</protein>
<organism evidence="2 3">
    <name type="scientific">Syntrophotalea acetylenivorans</name>
    <dbReference type="NCBI Taxonomy" id="1842532"/>
    <lineage>
        <taxon>Bacteria</taxon>
        <taxon>Pseudomonadati</taxon>
        <taxon>Thermodesulfobacteriota</taxon>
        <taxon>Desulfuromonadia</taxon>
        <taxon>Desulfuromonadales</taxon>
        <taxon>Syntrophotaleaceae</taxon>
        <taxon>Syntrophotalea</taxon>
    </lineage>
</organism>
<keyword evidence="3" id="KW-1185">Reference proteome</keyword>
<keyword evidence="1" id="KW-1133">Transmembrane helix</keyword>
<dbReference type="RefSeq" id="WP_072284153.1">
    <property type="nucleotide sequence ID" value="NZ_CP015519.1"/>
</dbReference>
<feature type="transmembrane region" description="Helical" evidence="1">
    <location>
        <begin position="48"/>
        <end position="66"/>
    </location>
</feature>
<dbReference type="EMBL" id="CP015519">
    <property type="protein sequence ID" value="APG28191.1"/>
    <property type="molecule type" value="Genomic_DNA"/>
</dbReference>
<gene>
    <name evidence="2" type="ORF">A7E78_10235</name>
</gene>
<evidence type="ECO:0000313" key="3">
    <source>
        <dbReference type="Proteomes" id="UP000182517"/>
    </source>
</evidence>
<accession>A0A1L3GQG3</accession>
<dbReference type="Proteomes" id="UP000182517">
    <property type="component" value="Chromosome"/>
</dbReference>
<proteinExistence type="predicted"/>